<dbReference type="SUPFAM" id="SSF54495">
    <property type="entry name" value="UBC-like"/>
    <property type="match status" value="1"/>
</dbReference>
<dbReference type="EMBL" id="WJQU01001785">
    <property type="protein sequence ID" value="KAJ6633706.1"/>
    <property type="molecule type" value="Genomic_DNA"/>
</dbReference>
<reference evidence="3" key="1">
    <citation type="submission" date="2022-07" db="EMBL/GenBank/DDBJ databases">
        <authorList>
            <person name="Trinca V."/>
            <person name="Uliana J.V.C."/>
            <person name="Torres T.T."/>
            <person name="Ward R.J."/>
            <person name="Monesi N."/>
        </authorList>
    </citation>
    <scope>NUCLEOTIDE SEQUENCE</scope>
    <source>
        <strain evidence="3">HSMRA1968</strain>
        <tissue evidence="3">Whole embryos</tissue>
    </source>
</reference>
<dbReference type="InterPro" id="IPR010541">
    <property type="entry name" value="Prp3_C"/>
</dbReference>
<dbReference type="InterPro" id="IPR016135">
    <property type="entry name" value="UBQ-conjugating_enzyme/RWD"/>
</dbReference>
<dbReference type="OrthoDB" id="432412at2759"/>
<dbReference type="PANTHER" id="PTHR15955:SF8">
    <property type="entry name" value="RWD DOMAIN-CONTAINING PROTEIN 2B-RELATED"/>
    <property type="match status" value="1"/>
</dbReference>
<dbReference type="PROSITE" id="PS50908">
    <property type="entry name" value="RWD"/>
    <property type="match status" value="1"/>
</dbReference>
<proteinExistence type="predicted"/>
<dbReference type="CDD" id="cd24163">
    <property type="entry name" value="RWDD2_C"/>
    <property type="match status" value="1"/>
</dbReference>
<dbReference type="PANTHER" id="PTHR15955">
    <property type="entry name" value="RWD DOMAIN CONTAINING PROTEIN 2"/>
    <property type="match status" value="1"/>
</dbReference>
<dbReference type="InterPro" id="IPR006575">
    <property type="entry name" value="RWD_dom"/>
</dbReference>
<keyword evidence="4" id="KW-1185">Reference proteome</keyword>
<dbReference type="InterPro" id="IPR017359">
    <property type="entry name" value="Phi-like"/>
</dbReference>
<organism evidence="3 4">
    <name type="scientific">Pseudolycoriella hygida</name>
    <dbReference type="NCBI Taxonomy" id="35572"/>
    <lineage>
        <taxon>Eukaryota</taxon>
        <taxon>Metazoa</taxon>
        <taxon>Ecdysozoa</taxon>
        <taxon>Arthropoda</taxon>
        <taxon>Hexapoda</taxon>
        <taxon>Insecta</taxon>
        <taxon>Pterygota</taxon>
        <taxon>Neoptera</taxon>
        <taxon>Endopterygota</taxon>
        <taxon>Diptera</taxon>
        <taxon>Nematocera</taxon>
        <taxon>Sciaroidea</taxon>
        <taxon>Sciaridae</taxon>
        <taxon>Pseudolycoriella</taxon>
    </lineage>
</organism>
<evidence type="ECO:0000256" key="1">
    <source>
        <dbReference type="SAM" id="MobiDB-lite"/>
    </source>
</evidence>
<dbReference type="Gene3D" id="3.10.110.10">
    <property type="entry name" value="Ubiquitin Conjugating Enzyme"/>
    <property type="match status" value="1"/>
</dbReference>
<evidence type="ECO:0000259" key="2">
    <source>
        <dbReference type="PROSITE" id="PS50908"/>
    </source>
</evidence>
<evidence type="ECO:0000313" key="4">
    <source>
        <dbReference type="Proteomes" id="UP001151699"/>
    </source>
</evidence>
<dbReference type="Proteomes" id="UP001151699">
    <property type="component" value="Unassembled WGS sequence"/>
</dbReference>
<feature type="region of interest" description="Disordered" evidence="1">
    <location>
        <begin position="426"/>
        <end position="448"/>
    </location>
</feature>
<accession>A0A9Q0RVP2</accession>
<protein>
    <submittedName>
        <fullName evidence="3">RWD domain-containing protein 2A</fullName>
    </submittedName>
</protein>
<comment type="caution">
    <text evidence="3">The sequence shown here is derived from an EMBL/GenBank/DDBJ whole genome shotgun (WGS) entry which is preliminary data.</text>
</comment>
<gene>
    <name evidence="3" type="primary">RWDD2A</name>
    <name evidence="3" type="ORF">Bhyg_15532</name>
</gene>
<feature type="region of interest" description="Disordered" evidence="1">
    <location>
        <begin position="331"/>
        <end position="352"/>
    </location>
</feature>
<evidence type="ECO:0000313" key="3">
    <source>
        <dbReference type="EMBL" id="KAJ6633706.1"/>
    </source>
</evidence>
<name>A0A9Q0RVP2_9DIPT</name>
<dbReference type="InterPro" id="IPR059181">
    <property type="entry name" value="RWDD2A-B_C"/>
</dbReference>
<dbReference type="Pfam" id="PF05773">
    <property type="entry name" value="RWD"/>
    <property type="match status" value="1"/>
</dbReference>
<dbReference type="Pfam" id="PF06544">
    <property type="entry name" value="Prp3_C"/>
    <property type="match status" value="1"/>
</dbReference>
<feature type="compositionally biased region" description="Low complexity" evidence="1">
    <location>
        <begin position="338"/>
        <end position="347"/>
    </location>
</feature>
<sequence length="448" mass="51482">MDMVDEADGDGSVDEVRSLIKNCLRKQLDELEMLTSIYCNPGELKIDDHSIAADINEFLENRLSDLNRQLDYTITLEHRTSKIYVTFQLPHLYPCLELANISVRSSLFSKTDENSLKKSLMDFTETLDKSEVYSFEVLTWIQDNVDKFIGTEANQTKSDNKQFIEFERMWIYSHHLKSKTKRQEIVKSARQLDLSGFSRPGKPGIICVEGWKKNTEEFWKYIRSMNWQKITIRKSELKTICLEDLNTKRKFSNFNEQLFVQDGDEQQEVQMDMSLFMKFLEKHNCSYIRKNLFGFDMQLVHSQRSPYAGSLNRFQSQANNVPASPAFVETQPRSIDSTTFQPTQTTTIKQPESTTFQPTILLPKYLVDLELPSNPVAVEVPKLLQRTWNLEPWNGLGTLNLVLFHWQEAEAYEGGASGDTLISATSSPFSSIPKGAPNAKSPMMSNAR</sequence>
<dbReference type="CDD" id="cd23829">
    <property type="entry name" value="RWD_RWDD2"/>
    <property type="match status" value="1"/>
</dbReference>
<feature type="domain" description="RWD" evidence="2">
    <location>
        <begin position="29"/>
        <end position="148"/>
    </location>
</feature>
<dbReference type="AlphaFoldDB" id="A0A9Q0RVP2"/>